<reference evidence="5" key="1">
    <citation type="journal article" date="2023" name="G3 (Bethesda)">
        <title>Whole genome assembly and annotation of the endangered Caribbean coral Acropora cervicornis.</title>
        <authorList>
            <person name="Selwyn J.D."/>
            <person name="Vollmer S.V."/>
        </authorList>
    </citation>
    <scope>NUCLEOTIDE SEQUENCE</scope>
    <source>
        <strain evidence="5">K2</strain>
    </source>
</reference>
<dbReference type="GO" id="GO:0003723">
    <property type="term" value="F:RNA binding"/>
    <property type="evidence" value="ECO:0007669"/>
    <property type="project" value="UniProtKB-UniRule"/>
</dbReference>
<feature type="compositionally biased region" description="Basic and acidic residues" evidence="3">
    <location>
        <begin position="741"/>
        <end position="770"/>
    </location>
</feature>
<name>A0AAD9R5I0_ACRCE</name>
<reference evidence="5" key="2">
    <citation type="journal article" date="2023" name="Science">
        <title>Genomic signatures of disease resistance in endangered staghorn corals.</title>
        <authorList>
            <person name="Vollmer S.V."/>
            <person name="Selwyn J.D."/>
            <person name="Despard B.A."/>
            <person name="Roesel C.L."/>
        </authorList>
    </citation>
    <scope>NUCLEOTIDE SEQUENCE</scope>
    <source>
        <strain evidence="5">K2</strain>
    </source>
</reference>
<dbReference type="GO" id="GO:0016491">
    <property type="term" value="F:oxidoreductase activity"/>
    <property type="evidence" value="ECO:0007669"/>
    <property type="project" value="InterPro"/>
</dbReference>
<evidence type="ECO:0000256" key="1">
    <source>
        <dbReference type="PROSITE-ProRule" id="PRU00176"/>
    </source>
</evidence>
<dbReference type="EMBL" id="JARQWQ010000002">
    <property type="protein sequence ID" value="KAK2573401.1"/>
    <property type="molecule type" value="Genomic_DNA"/>
</dbReference>
<dbReference type="AlphaFoldDB" id="A0AAD9R5I0"/>
<dbReference type="InterPro" id="IPR038876">
    <property type="entry name" value="ENOX"/>
</dbReference>
<proteinExistence type="predicted"/>
<dbReference type="PROSITE" id="PS50102">
    <property type="entry name" value="RRM"/>
    <property type="match status" value="1"/>
</dbReference>
<keyword evidence="6" id="KW-1185">Reference proteome</keyword>
<dbReference type="SUPFAM" id="SSF54928">
    <property type="entry name" value="RNA-binding domain, RBD"/>
    <property type="match status" value="1"/>
</dbReference>
<feature type="region of interest" description="Disordered" evidence="3">
    <location>
        <begin position="62"/>
        <end position="95"/>
    </location>
</feature>
<protein>
    <submittedName>
        <fullName evidence="5">Ecto-NOX disulfide-thiol exchanger 1</fullName>
    </submittedName>
</protein>
<feature type="compositionally biased region" description="Basic and acidic residues" evidence="3">
    <location>
        <begin position="661"/>
        <end position="683"/>
    </location>
</feature>
<dbReference type="Proteomes" id="UP001249851">
    <property type="component" value="Unassembled WGS sequence"/>
</dbReference>
<feature type="compositionally biased region" description="Polar residues" evidence="3">
    <location>
        <begin position="685"/>
        <end position="696"/>
    </location>
</feature>
<feature type="compositionally biased region" description="Basic and acidic residues" evidence="3">
    <location>
        <begin position="697"/>
        <end position="722"/>
    </location>
</feature>
<comment type="caution">
    <text evidence="5">The sequence shown here is derived from an EMBL/GenBank/DDBJ whole genome shotgun (WGS) entry which is preliminary data.</text>
</comment>
<feature type="coiled-coil region" evidence="2">
    <location>
        <begin position="344"/>
        <end position="382"/>
    </location>
</feature>
<dbReference type="GO" id="GO:0009897">
    <property type="term" value="C:external side of plasma membrane"/>
    <property type="evidence" value="ECO:0007669"/>
    <property type="project" value="InterPro"/>
</dbReference>
<dbReference type="Pfam" id="PF00076">
    <property type="entry name" value="RRM_1"/>
    <property type="match status" value="1"/>
</dbReference>
<evidence type="ECO:0000256" key="2">
    <source>
        <dbReference type="SAM" id="Coils"/>
    </source>
</evidence>
<feature type="compositionally biased region" description="Acidic residues" evidence="3">
    <location>
        <begin position="798"/>
        <end position="807"/>
    </location>
</feature>
<feature type="domain" description="RRM" evidence="4">
    <location>
        <begin position="189"/>
        <end position="270"/>
    </location>
</feature>
<evidence type="ECO:0000313" key="6">
    <source>
        <dbReference type="Proteomes" id="UP001249851"/>
    </source>
</evidence>
<dbReference type="PANTHER" id="PTHR16001">
    <property type="entry name" value="ECTO-NOX DISULFIDE-THIOL EXCHANGER"/>
    <property type="match status" value="1"/>
</dbReference>
<evidence type="ECO:0000313" key="5">
    <source>
        <dbReference type="EMBL" id="KAK2573401.1"/>
    </source>
</evidence>
<accession>A0AAD9R5I0</accession>
<dbReference type="PANTHER" id="PTHR16001:SF4">
    <property type="entry name" value="ECTO-NOX DISULFIDE-THIOL EXCHANGER 1-LIKE PROTEIN"/>
    <property type="match status" value="1"/>
</dbReference>
<organism evidence="5 6">
    <name type="scientific">Acropora cervicornis</name>
    <name type="common">Staghorn coral</name>
    <dbReference type="NCBI Taxonomy" id="6130"/>
    <lineage>
        <taxon>Eukaryota</taxon>
        <taxon>Metazoa</taxon>
        <taxon>Cnidaria</taxon>
        <taxon>Anthozoa</taxon>
        <taxon>Hexacorallia</taxon>
        <taxon>Scleractinia</taxon>
        <taxon>Astrocoeniina</taxon>
        <taxon>Acroporidae</taxon>
        <taxon>Acropora</taxon>
    </lineage>
</organism>
<feature type="compositionally biased region" description="Basic and acidic residues" evidence="3">
    <location>
        <begin position="786"/>
        <end position="797"/>
    </location>
</feature>
<feature type="region of interest" description="Disordered" evidence="3">
    <location>
        <begin position="547"/>
        <end position="571"/>
    </location>
</feature>
<dbReference type="GO" id="GO:0007624">
    <property type="term" value="P:ultradian rhythm"/>
    <property type="evidence" value="ECO:0007669"/>
    <property type="project" value="InterPro"/>
</dbReference>
<dbReference type="Gene3D" id="3.30.70.330">
    <property type="match status" value="1"/>
</dbReference>
<dbReference type="InterPro" id="IPR000504">
    <property type="entry name" value="RRM_dom"/>
</dbReference>
<dbReference type="InterPro" id="IPR012677">
    <property type="entry name" value="Nucleotide-bd_a/b_plait_sf"/>
</dbReference>
<keyword evidence="2" id="KW-0175">Coiled coil</keyword>
<keyword evidence="1" id="KW-0694">RNA-binding</keyword>
<evidence type="ECO:0000256" key="3">
    <source>
        <dbReference type="SAM" id="MobiDB-lite"/>
    </source>
</evidence>
<gene>
    <name evidence="5" type="ORF">P5673_001051</name>
</gene>
<dbReference type="InterPro" id="IPR035979">
    <property type="entry name" value="RBD_domain_sf"/>
</dbReference>
<feature type="region of interest" description="Disordered" evidence="3">
    <location>
        <begin position="661"/>
        <end position="816"/>
    </location>
</feature>
<sequence>MDGKRPHIYSAPGLNFFPLLGNALGNSQKLLNQLNAFRIPQPTANMDSDSMQRMRVSDDFYNSSRDSLPFNDRKEGSLKEPPYNRFQYTPPGEDRFGSDSWRRGHGIIDQDIPQHFVYPEMDWQQRDEFNRRKYGASMARDSRAYESNCGSRGAAAVPWNAVIYSNCYLVPPVDDTYELALSEKQQGCHSVLIVGLPSMADEEIIRDIFSGCGPIEKITLTYLHTNTQVKHCILQFVEHDSVDRAVKLNGHVLVIGDGGDRKAKVGRLHVDYYKEFKDEDKKVKMQSLKEAIQLSTFYSCKESSHLLGMIRNDQAIEKCLDLLAHWIEKGDCNRKTVNDFHTMLSAVNNLTKRLINRRKEHEQQVEKQRQQSAETANEIKKQCLLVLMAGLIDLELLECLLAAHHQSPNLPRLTLFKVVIEYRLSQAGVTVWHLATICWGSPWQIAIGGVSGEDICKVFEAATKKRSWDQFTKAQRKNITLWHNAIKSVGITDISLSFQNEINSAKEAEIQNRVEVGMDLDDEVSSLGGLIEQPSLQITEGQLKESGEACLSPSKAKKRRMENSESATDSLEALKSEKKKLETQVESLKAIAEQNSYLMWSMQSYQQQAETMQQQYNELVAQKDYEIFQLRNVLQGANIITDPQRAMSELDIVVDMGRDDTNVIGKDSETEKAAAGSDRKDGNQDSDQVEGNSMSVQEEHSGDNPEQLMKSDNEYSSKKCQEEQDMSLDKTYNTNGGALHGETRVEDAIANTEKEKEPDYKKGEKEEENQAQKQESLEENFILPIKNEEKQLKMEEKEAGDDIEEEEGSGRFVEIDNEEFEVIDDMDEEADSGDDDNREVKAGVEAETVQGIEHVTPEQPDPTAKLKIPEDTVEAFQGTITSQCDTIKNDEMSQELSMSATDYQSKLLSMSATSHTPTGSWSYSSYQMHITGEELILVSIMCSYLQLCPSGATSGEIRDYLSRQFKERRKDVVERLLCSLPVLFKAEDVSGNAKWKFSGFRNLAEFRGQS</sequence>
<evidence type="ECO:0000259" key="4">
    <source>
        <dbReference type="PROSITE" id="PS50102"/>
    </source>
</evidence>